<feature type="compositionally biased region" description="Basic and acidic residues" evidence="10">
    <location>
        <begin position="863"/>
        <end position="880"/>
    </location>
</feature>
<dbReference type="InterPro" id="IPR052403">
    <property type="entry name" value="LINC-complex_assoc"/>
</dbReference>
<feature type="region of interest" description="Disordered" evidence="10">
    <location>
        <begin position="394"/>
        <end position="425"/>
    </location>
</feature>
<dbReference type="PROSITE" id="PS00020">
    <property type="entry name" value="ACTININ_2"/>
    <property type="match status" value="1"/>
</dbReference>
<evidence type="ECO:0000256" key="3">
    <source>
        <dbReference type="ARBA" id="ARBA00022692"/>
    </source>
</evidence>
<feature type="region of interest" description="Disordered" evidence="10">
    <location>
        <begin position="824"/>
        <end position="961"/>
    </location>
</feature>
<keyword evidence="6 11" id="KW-0472">Membrane</keyword>
<dbReference type="FunFam" id="1.10.418.10:FF:000063">
    <property type="entry name" value="Calmin"/>
    <property type="match status" value="1"/>
</dbReference>
<dbReference type="InterPro" id="IPR001589">
    <property type="entry name" value="Actinin_actin-bd_CS"/>
</dbReference>
<dbReference type="FunFam" id="1.10.418.10:FF:000057">
    <property type="entry name" value="Calmin"/>
    <property type="match status" value="1"/>
</dbReference>
<feature type="compositionally biased region" description="Pro residues" evidence="10">
    <location>
        <begin position="144"/>
        <end position="163"/>
    </location>
</feature>
<dbReference type="Proteomes" id="UP000001595">
    <property type="component" value="Chromosome 14"/>
</dbReference>
<dbReference type="GO" id="GO:0007097">
    <property type="term" value="P:nuclear migration"/>
    <property type="evidence" value="ECO:0007669"/>
    <property type="project" value="TreeGrafter"/>
</dbReference>
<feature type="compositionally biased region" description="Basic and acidic residues" evidence="10">
    <location>
        <begin position="895"/>
        <end position="904"/>
    </location>
</feature>
<dbReference type="InterPro" id="IPR036872">
    <property type="entry name" value="CH_dom_sf"/>
</dbReference>
<accession>A0A8I5YPM4</accession>
<feature type="compositionally biased region" description="Basic residues" evidence="10">
    <location>
        <begin position="95"/>
        <end position="109"/>
    </location>
</feature>
<evidence type="ECO:0000256" key="6">
    <source>
        <dbReference type="ARBA" id="ARBA00023136"/>
    </source>
</evidence>
<dbReference type="AlphaFoldDB" id="A0A8I5YPM4"/>
<feature type="compositionally biased region" description="Basic and acidic residues" evidence="10">
    <location>
        <begin position="1064"/>
        <end position="1079"/>
    </location>
</feature>
<evidence type="ECO:0000256" key="1">
    <source>
        <dbReference type="ARBA" id="ARBA00004211"/>
    </source>
</evidence>
<evidence type="ECO:0000256" key="9">
    <source>
        <dbReference type="ARBA" id="ARBA00082870"/>
    </source>
</evidence>
<dbReference type="GeneTree" id="ENSGT00940000159056"/>
<feature type="compositionally biased region" description="Polar residues" evidence="10">
    <location>
        <begin position="115"/>
        <end position="131"/>
    </location>
</feature>
<keyword evidence="3 11" id="KW-0812">Transmembrane</keyword>
<dbReference type="Ensembl" id="ENSPPYT00000034730.1">
    <property type="protein sequence ID" value="ENSPPYP00000039311.1"/>
    <property type="gene ID" value="ENSPPYG00000006114.3"/>
</dbReference>
<feature type="compositionally biased region" description="Low complexity" evidence="10">
    <location>
        <begin position="926"/>
        <end position="942"/>
    </location>
</feature>
<feature type="compositionally biased region" description="Polar residues" evidence="10">
    <location>
        <begin position="35"/>
        <end position="44"/>
    </location>
</feature>
<evidence type="ECO:0000259" key="12">
    <source>
        <dbReference type="PROSITE" id="PS50021"/>
    </source>
</evidence>
<dbReference type="GO" id="GO:0005737">
    <property type="term" value="C:cytoplasm"/>
    <property type="evidence" value="ECO:0007669"/>
    <property type="project" value="Ensembl"/>
</dbReference>
<keyword evidence="14" id="KW-1185">Reference proteome</keyword>
<dbReference type="InterPro" id="IPR047827">
    <property type="entry name" value="CLMN_CH_first"/>
</dbReference>
<feature type="compositionally biased region" description="Pro residues" evidence="10">
    <location>
        <begin position="228"/>
        <end position="241"/>
    </location>
</feature>
<evidence type="ECO:0000256" key="11">
    <source>
        <dbReference type="SAM" id="Phobius"/>
    </source>
</evidence>
<feature type="region of interest" description="Disordered" evidence="10">
    <location>
        <begin position="634"/>
        <end position="668"/>
    </location>
</feature>
<feature type="domain" description="Calponin-homology (CH)" evidence="12">
    <location>
        <begin position="432"/>
        <end position="536"/>
    </location>
</feature>
<feature type="compositionally biased region" description="Low complexity" evidence="10">
    <location>
        <begin position="164"/>
        <end position="189"/>
    </location>
</feature>
<dbReference type="PROSITE" id="PS00019">
    <property type="entry name" value="ACTININ_1"/>
    <property type="match status" value="1"/>
</dbReference>
<feature type="compositionally biased region" description="Basic and acidic residues" evidence="10">
    <location>
        <begin position="1099"/>
        <end position="1108"/>
    </location>
</feature>
<dbReference type="SMART" id="SM00033">
    <property type="entry name" value="CH"/>
    <property type="match status" value="2"/>
</dbReference>
<feature type="compositionally biased region" description="Low complexity" evidence="10">
    <location>
        <begin position="9"/>
        <end position="24"/>
    </location>
</feature>
<feature type="region of interest" description="Disordered" evidence="10">
    <location>
        <begin position="95"/>
        <end position="242"/>
    </location>
</feature>
<evidence type="ECO:0000256" key="4">
    <source>
        <dbReference type="ARBA" id="ARBA00022737"/>
    </source>
</evidence>
<keyword evidence="7" id="KW-0009">Actin-binding</keyword>
<sequence>MSKPTKKALLSQLPTLETPTTLPPHSFAPRPRPSTLPTQGSQDSGMGRARVLVPPSGAASPEWAADRGPAEGASYPVREGDAASWTRYWDPRAHPQLRHPAHRPLRHHNLGAGTRASSPPVCNQTIQPTNTPERKKTQTGLTQPPAPAPPRPAPRPSGPPPPHGGVSASPAPSTRRPALARCQPAAGAARPRRPPRPPCPRPARARRCYSSAAPSPGACRSRARQPGSPRPPPAPRWPGPSRPRFMAAHEWDWFQREELIGQISDIRVQNLQVERENVQKRTFTRWINLHLEKCNPPLEVKDLFIDIQDGKILMALLEVLSGRNLLHEYKSSSHRIFRLNNIAKALKFLEDSNVKLVSIDAAEIADGNPSLVLGLIWNIILFFQIKELTGNLSRNSPSSSLSPGSGGTDSDSSFPPTPTTERSVAISVKDQRKAIKALLAWVQRKTRKYGVAVQDFAGSWRSGLAFLAVIKAIDPSLVDMKQALENSTRENLEKAFSIAQDALHIPRLLEPEDIMVDTPDEQSIVTYVAQFLERFPELEAEDIFDLDKEVPIESTFVRIKETPSEQESKVFVLTENGERTYTVNHETSHPPPSKVFVCDKPESMKEFRLDGVSSHALSDSSTEFMHQIIDQVLQGGPGKTSDISEPSPESSILSSRKESGRSNSLPNKKTVHFEADTYKDPFCSKNLSLCFEGSPRVAKESLRQDGHVLAVEVAEEKKQKQESSKIPESSSDKVPGDIFLVEGTNNNSQSSSCNGALESTAHHDEESHSLSSPGENTVMADSFQIKVNLMTVEALEEGDYFEAIPLKASKFNSDLIDFASTSQAFSKVPSPHESKPDKDAEAFENHAEKLGKRSTKSAHKKKDSPEPQVKMDKYEPHQDSGEEAEGCPSAPEETPMDKKPEVHEKAKRKSTRPHYEEEGEDDDLQGVGEELSSSPPSSCVSLETLGSHSEEGLDFKPSPPLSKVSVIPHDLFYFPHYEVPLAAVLEAYVEDPEVLKNEEMDLEEPEGYMPDLDSREEEADGSQSSSSSSVPGESLPSASDQVLCLSRGGVGATPASEPAPLAPYEDHQQRETKENDPMDSHQSQESPNLENTANPLEENVTKESISSKKKEKRKHVDHVESSLFVAPGSVQSSDDLEEDTSDYSIPSRTSHSDSSIYIRRHTNRSSESDHFSYVQLRNAADLDDRRNRMLTRKANSSGEAMSLGSHSPQSDSLTQLVQQPDMMYFIVFLWLLVYCLLLFPQLDVNRL</sequence>
<feature type="region of interest" description="Disordered" evidence="10">
    <location>
        <begin position="715"/>
        <end position="776"/>
    </location>
</feature>
<feature type="compositionally biased region" description="Polar residues" evidence="10">
    <location>
        <begin position="1080"/>
        <end position="1094"/>
    </location>
</feature>
<comment type="subcellular location">
    <subcellularLocation>
        <location evidence="1">Membrane</location>
        <topology evidence="1">Single-pass type IV membrane protein</topology>
    </subcellularLocation>
</comment>
<evidence type="ECO:0000256" key="10">
    <source>
        <dbReference type="SAM" id="MobiDB-lite"/>
    </source>
</evidence>
<evidence type="ECO:0000313" key="14">
    <source>
        <dbReference type="Proteomes" id="UP000001595"/>
    </source>
</evidence>
<evidence type="ECO:0000256" key="8">
    <source>
        <dbReference type="ARBA" id="ARBA00070333"/>
    </source>
</evidence>
<evidence type="ECO:0000256" key="7">
    <source>
        <dbReference type="ARBA" id="ARBA00023203"/>
    </source>
</evidence>
<reference evidence="13 14" key="1">
    <citation type="submission" date="2008-02" db="EMBL/GenBank/DDBJ databases">
        <title>A 6x draft sequence assembly of the Pongo pygmaeus abelii genome.</title>
        <authorList>
            <person name="Wilson R.K."/>
            <person name="Mardis E."/>
        </authorList>
    </citation>
    <scope>NUCLEOTIDE SEQUENCE [LARGE SCALE GENOMIC DNA]</scope>
</reference>
<dbReference type="GO" id="GO:0051015">
    <property type="term" value="F:actin filament binding"/>
    <property type="evidence" value="ECO:0007669"/>
    <property type="project" value="TreeGrafter"/>
</dbReference>
<reference evidence="13" key="2">
    <citation type="submission" date="2025-08" db="UniProtKB">
        <authorList>
            <consortium name="Ensembl"/>
        </authorList>
    </citation>
    <scope>IDENTIFICATION</scope>
</reference>
<feature type="compositionally biased region" description="Basic residues" evidence="10">
    <location>
        <begin position="852"/>
        <end position="862"/>
    </location>
</feature>
<feature type="compositionally biased region" description="Low complexity" evidence="10">
    <location>
        <begin position="1021"/>
        <end position="1039"/>
    </location>
</feature>
<proteinExistence type="predicted"/>
<dbReference type="InterPro" id="IPR047826">
    <property type="entry name" value="CLMN_CH_second"/>
</dbReference>
<feature type="domain" description="Calponin-homology (CH)" evidence="12">
    <location>
        <begin position="277"/>
        <end position="384"/>
    </location>
</feature>
<feature type="transmembrane region" description="Helical" evidence="11">
    <location>
        <begin position="1222"/>
        <end position="1239"/>
    </location>
</feature>
<evidence type="ECO:0000256" key="5">
    <source>
        <dbReference type="ARBA" id="ARBA00022989"/>
    </source>
</evidence>
<dbReference type="CDD" id="cd21245">
    <property type="entry name" value="CH_CLMN_rpt2"/>
    <property type="match status" value="1"/>
</dbReference>
<feature type="compositionally biased region" description="Basic and acidic residues" evidence="10">
    <location>
        <begin position="715"/>
        <end position="735"/>
    </location>
</feature>
<gene>
    <name evidence="13" type="primary">CLMN</name>
</gene>
<keyword evidence="5 11" id="KW-1133">Transmembrane helix</keyword>
<protein>
    <recommendedName>
        <fullName evidence="8">Calmin</fullName>
    </recommendedName>
    <alternativeName>
        <fullName evidence="9">Calponin-like transmembrane domain protein</fullName>
    </alternativeName>
</protein>
<evidence type="ECO:0000256" key="2">
    <source>
        <dbReference type="ARBA" id="ARBA00022553"/>
    </source>
</evidence>
<feature type="compositionally biased region" description="Low complexity" evidence="10">
    <location>
        <begin position="641"/>
        <end position="654"/>
    </location>
</feature>
<keyword evidence="4" id="KW-0677">Repeat</keyword>
<feature type="region of interest" description="Disordered" evidence="10">
    <location>
        <begin position="1"/>
        <end position="78"/>
    </location>
</feature>
<dbReference type="PANTHER" id="PTHR47535:SF7">
    <property type="entry name" value="CALMIN"/>
    <property type="match status" value="1"/>
</dbReference>
<dbReference type="PANTHER" id="PTHR47535">
    <property type="entry name" value="MUSCLE-SPECIFIC PROTEIN 300 KDA, ISOFORM G"/>
    <property type="match status" value="1"/>
</dbReference>
<dbReference type="Gene3D" id="1.10.418.10">
    <property type="entry name" value="Calponin-like domain"/>
    <property type="match status" value="2"/>
</dbReference>
<dbReference type="Pfam" id="PF00307">
    <property type="entry name" value="CH"/>
    <property type="match status" value="2"/>
</dbReference>
<feature type="compositionally biased region" description="Basic and acidic residues" evidence="10">
    <location>
        <begin position="830"/>
        <end position="851"/>
    </location>
</feature>
<feature type="compositionally biased region" description="Low complexity" evidence="10">
    <location>
        <begin position="394"/>
        <end position="413"/>
    </location>
</feature>
<name>A0A8I5YPM4_PONAB</name>
<dbReference type="PROSITE" id="PS50021">
    <property type="entry name" value="CH"/>
    <property type="match status" value="2"/>
</dbReference>
<feature type="compositionally biased region" description="Polar residues" evidence="10">
    <location>
        <begin position="743"/>
        <end position="754"/>
    </location>
</feature>
<reference evidence="13" key="3">
    <citation type="submission" date="2025-09" db="UniProtKB">
        <authorList>
            <consortium name="Ensembl"/>
        </authorList>
    </citation>
    <scope>IDENTIFICATION</scope>
</reference>
<keyword evidence="2" id="KW-0597">Phosphoprotein</keyword>
<evidence type="ECO:0000313" key="13">
    <source>
        <dbReference type="Ensembl" id="ENSPPYP00000039311.1"/>
    </source>
</evidence>
<dbReference type="InterPro" id="IPR001715">
    <property type="entry name" value="CH_dom"/>
</dbReference>
<dbReference type="GO" id="GO:0008285">
    <property type="term" value="P:negative regulation of cell population proliferation"/>
    <property type="evidence" value="ECO:0007669"/>
    <property type="project" value="Ensembl"/>
</dbReference>
<dbReference type="OMA" id="PHELFYY"/>
<dbReference type="GO" id="GO:0031175">
    <property type="term" value="P:neuron projection development"/>
    <property type="evidence" value="ECO:0007669"/>
    <property type="project" value="Ensembl"/>
</dbReference>
<dbReference type="GO" id="GO:0034993">
    <property type="term" value="C:meiotic nuclear membrane microtubule tethering complex"/>
    <property type="evidence" value="ECO:0007669"/>
    <property type="project" value="TreeGrafter"/>
</dbReference>
<feature type="region of interest" description="Disordered" evidence="10">
    <location>
        <begin position="996"/>
        <end position="1152"/>
    </location>
</feature>
<dbReference type="GO" id="GO:0005640">
    <property type="term" value="C:nuclear outer membrane"/>
    <property type="evidence" value="ECO:0007669"/>
    <property type="project" value="TreeGrafter"/>
</dbReference>
<dbReference type="CDD" id="cd21191">
    <property type="entry name" value="CH_CLMN_rpt1"/>
    <property type="match status" value="1"/>
</dbReference>
<feature type="compositionally biased region" description="Polar residues" evidence="10">
    <location>
        <begin position="1142"/>
        <end position="1152"/>
    </location>
</feature>
<organism evidence="13 14">
    <name type="scientific">Pongo abelii</name>
    <name type="common">Sumatran orangutan</name>
    <name type="synonym">Pongo pygmaeus abelii</name>
    <dbReference type="NCBI Taxonomy" id="9601"/>
    <lineage>
        <taxon>Eukaryota</taxon>
        <taxon>Metazoa</taxon>
        <taxon>Chordata</taxon>
        <taxon>Craniata</taxon>
        <taxon>Vertebrata</taxon>
        <taxon>Euteleostomi</taxon>
        <taxon>Mammalia</taxon>
        <taxon>Eutheria</taxon>
        <taxon>Euarchontoglires</taxon>
        <taxon>Primates</taxon>
        <taxon>Haplorrhini</taxon>
        <taxon>Catarrhini</taxon>
        <taxon>Hominidae</taxon>
        <taxon>Pongo</taxon>
    </lineage>
</organism>
<dbReference type="SUPFAM" id="SSF47576">
    <property type="entry name" value="Calponin-homology domain, CH-domain"/>
    <property type="match status" value="1"/>
</dbReference>